<dbReference type="EMBL" id="JXTC01000237">
    <property type="protein sequence ID" value="PON79135.1"/>
    <property type="molecule type" value="Genomic_DNA"/>
</dbReference>
<protein>
    <submittedName>
        <fullName evidence="1">Uncharacterized protein</fullName>
    </submittedName>
</protein>
<dbReference type="InParanoid" id="A0A2P5E0S1"/>
<evidence type="ECO:0000313" key="2">
    <source>
        <dbReference type="Proteomes" id="UP000237000"/>
    </source>
</evidence>
<evidence type="ECO:0000313" key="1">
    <source>
        <dbReference type="EMBL" id="PON79135.1"/>
    </source>
</evidence>
<comment type="caution">
    <text evidence="1">The sequence shown here is derived from an EMBL/GenBank/DDBJ whole genome shotgun (WGS) entry which is preliminary data.</text>
</comment>
<gene>
    <name evidence="1" type="ORF">TorRG33x02_236470</name>
</gene>
<name>A0A2P5E0S1_TREOI</name>
<proteinExistence type="predicted"/>
<sequence length="43" mass="4731">MTASRLTSFDGSMAKVVVGLGQNGVRERGGRRRRIVEVNERGK</sequence>
<reference evidence="2" key="1">
    <citation type="submission" date="2016-06" db="EMBL/GenBank/DDBJ databases">
        <title>Parallel loss of symbiosis genes in relatives of nitrogen-fixing non-legume Parasponia.</title>
        <authorList>
            <person name="Van Velzen R."/>
            <person name="Holmer R."/>
            <person name="Bu F."/>
            <person name="Rutten L."/>
            <person name="Van Zeijl A."/>
            <person name="Liu W."/>
            <person name="Santuari L."/>
            <person name="Cao Q."/>
            <person name="Sharma T."/>
            <person name="Shen D."/>
            <person name="Roswanjaya Y."/>
            <person name="Wardhani T."/>
            <person name="Kalhor M.S."/>
            <person name="Jansen J."/>
            <person name="Van den Hoogen J."/>
            <person name="Gungor B."/>
            <person name="Hartog M."/>
            <person name="Hontelez J."/>
            <person name="Verver J."/>
            <person name="Yang W.-C."/>
            <person name="Schijlen E."/>
            <person name="Repin R."/>
            <person name="Schilthuizen M."/>
            <person name="Schranz E."/>
            <person name="Heidstra R."/>
            <person name="Miyata K."/>
            <person name="Fedorova E."/>
            <person name="Kohlen W."/>
            <person name="Bisseling T."/>
            <person name="Smit S."/>
            <person name="Geurts R."/>
        </authorList>
    </citation>
    <scope>NUCLEOTIDE SEQUENCE [LARGE SCALE GENOMIC DNA]</scope>
    <source>
        <strain evidence="2">cv. RG33-2</strain>
    </source>
</reference>
<dbReference type="AlphaFoldDB" id="A0A2P5E0S1"/>
<dbReference type="Proteomes" id="UP000237000">
    <property type="component" value="Unassembled WGS sequence"/>
</dbReference>
<organism evidence="1 2">
    <name type="scientific">Trema orientale</name>
    <name type="common">Charcoal tree</name>
    <name type="synonym">Celtis orientalis</name>
    <dbReference type="NCBI Taxonomy" id="63057"/>
    <lineage>
        <taxon>Eukaryota</taxon>
        <taxon>Viridiplantae</taxon>
        <taxon>Streptophyta</taxon>
        <taxon>Embryophyta</taxon>
        <taxon>Tracheophyta</taxon>
        <taxon>Spermatophyta</taxon>
        <taxon>Magnoliopsida</taxon>
        <taxon>eudicotyledons</taxon>
        <taxon>Gunneridae</taxon>
        <taxon>Pentapetalae</taxon>
        <taxon>rosids</taxon>
        <taxon>fabids</taxon>
        <taxon>Rosales</taxon>
        <taxon>Cannabaceae</taxon>
        <taxon>Trema</taxon>
    </lineage>
</organism>
<accession>A0A2P5E0S1</accession>
<keyword evidence="2" id="KW-1185">Reference proteome</keyword>